<dbReference type="InterPro" id="IPR047640">
    <property type="entry name" value="RpiR-like"/>
</dbReference>
<dbReference type="SUPFAM" id="SSF46689">
    <property type="entry name" value="Homeodomain-like"/>
    <property type="match status" value="1"/>
</dbReference>
<dbReference type="Proteomes" id="UP000295757">
    <property type="component" value="Unassembled WGS sequence"/>
</dbReference>
<dbReference type="OrthoDB" id="397713at2"/>
<sequence length="301" mass="35553">MKRDLFDDNLKEKIQQNQHIRSLVKFVDYINTDTEEFLKLTNSQLSQKLDISQPTFSRISKNLGFKNVNGLKIYISQRNQYLKDHLDWKQNDNAKTLNEVIKNIKTHYMFTVERTTQKFLDLGYKNLHEYINTLLAFKINLVFGIGESALVGSYFTSNMRKIGFNIIFCQDVHTFLSFSALLQYKTVHITIISRSMQTLEVKWILKYLEERKITYSIWTKNLKFKSAKVQNVVLIDSIEQSYRISALGSKIAGFMICDIIFSYLSNKIDYQRKIFKNINNLVKSWNHLDDNKTLCNEYRKK</sequence>
<dbReference type="AlphaFoldDB" id="A0A4R7UEV7"/>
<dbReference type="PANTHER" id="PTHR30514:SF1">
    <property type="entry name" value="HTH-TYPE TRANSCRIPTIONAL REGULATOR HEXR-RELATED"/>
    <property type="match status" value="1"/>
</dbReference>
<evidence type="ECO:0000259" key="1">
    <source>
        <dbReference type="PROSITE" id="PS51071"/>
    </source>
</evidence>
<dbReference type="GO" id="GO:0003700">
    <property type="term" value="F:DNA-binding transcription factor activity"/>
    <property type="evidence" value="ECO:0007669"/>
    <property type="project" value="InterPro"/>
</dbReference>
<reference evidence="2 3" key="1">
    <citation type="submission" date="2019-03" db="EMBL/GenBank/DDBJ databases">
        <title>Genomic Encyclopedia of Archaeal and Bacterial Type Strains, Phase II (KMG-II): from individual species to whole genera.</title>
        <authorList>
            <person name="Goeker M."/>
        </authorList>
    </citation>
    <scope>NUCLEOTIDE SEQUENCE [LARGE SCALE GENOMIC DNA]</scope>
    <source>
        <strain evidence="2 3">ATCC 35214</strain>
    </source>
</reference>
<dbReference type="GO" id="GO:0097367">
    <property type="term" value="F:carbohydrate derivative binding"/>
    <property type="evidence" value="ECO:0007669"/>
    <property type="project" value="InterPro"/>
</dbReference>
<dbReference type="InterPro" id="IPR000281">
    <property type="entry name" value="HTH_RpiR"/>
</dbReference>
<proteinExistence type="predicted"/>
<dbReference type="InterPro" id="IPR009057">
    <property type="entry name" value="Homeodomain-like_sf"/>
</dbReference>
<dbReference type="InterPro" id="IPR036388">
    <property type="entry name" value="WH-like_DNA-bd_sf"/>
</dbReference>
<gene>
    <name evidence="2" type="ORF">BCF59_0393</name>
</gene>
<dbReference type="Gene3D" id="1.10.10.10">
    <property type="entry name" value="Winged helix-like DNA-binding domain superfamily/Winged helix DNA-binding domain"/>
    <property type="match status" value="1"/>
</dbReference>
<dbReference type="PROSITE" id="PS51071">
    <property type="entry name" value="HTH_RPIR"/>
    <property type="match status" value="1"/>
</dbReference>
<organism evidence="2 3">
    <name type="scientific">Mycoplasmopsis mustelae</name>
    <dbReference type="NCBI Taxonomy" id="171289"/>
    <lineage>
        <taxon>Bacteria</taxon>
        <taxon>Bacillati</taxon>
        <taxon>Mycoplasmatota</taxon>
        <taxon>Mycoplasmoidales</taxon>
        <taxon>Metamycoplasmataceae</taxon>
        <taxon>Mycoplasmopsis</taxon>
    </lineage>
</organism>
<evidence type="ECO:0000313" key="3">
    <source>
        <dbReference type="Proteomes" id="UP000295757"/>
    </source>
</evidence>
<name>A0A4R7UEV7_9BACT</name>
<dbReference type="Gene3D" id="3.40.50.10490">
    <property type="entry name" value="Glucose-6-phosphate isomerase like protein, domain 1"/>
    <property type="match status" value="1"/>
</dbReference>
<dbReference type="Pfam" id="PF01418">
    <property type="entry name" value="HTH_6"/>
    <property type="match status" value="1"/>
</dbReference>
<protein>
    <submittedName>
        <fullName evidence="2">RpiR family transcriptional regulator</fullName>
    </submittedName>
</protein>
<evidence type="ECO:0000313" key="2">
    <source>
        <dbReference type="EMBL" id="TDV24423.1"/>
    </source>
</evidence>
<dbReference type="GO" id="GO:0003677">
    <property type="term" value="F:DNA binding"/>
    <property type="evidence" value="ECO:0007669"/>
    <property type="project" value="InterPro"/>
</dbReference>
<comment type="caution">
    <text evidence="2">The sequence shown here is derived from an EMBL/GenBank/DDBJ whole genome shotgun (WGS) entry which is preliminary data.</text>
</comment>
<dbReference type="GO" id="GO:1901135">
    <property type="term" value="P:carbohydrate derivative metabolic process"/>
    <property type="evidence" value="ECO:0007669"/>
    <property type="project" value="InterPro"/>
</dbReference>
<dbReference type="RefSeq" id="WP_134110698.1">
    <property type="nucleotide sequence ID" value="NZ_SOCN01000001.1"/>
</dbReference>
<dbReference type="PANTHER" id="PTHR30514">
    <property type="entry name" value="GLUCOKINASE"/>
    <property type="match status" value="1"/>
</dbReference>
<dbReference type="EMBL" id="SOCN01000001">
    <property type="protein sequence ID" value="TDV24423.1"/>
    <property type="molecule type" value="Genomic_DNA"/>
</dbReference>
<accession>A0A4R7UEV7</accession>
<dbReference type="InterPro" id="IPR046348">
    <property type="entry name" value="SIS_dom_sf"/>
</dbReference>
<feature type="domain" description="HTH rpiR-type" evidence="1">
    <location>
        <begin position="6"/>
        <end position="82"/>
    </location>
</feature>
<dbReference type="SUPFAM" id="SSF53697">
    <property type="entry name" value="SIS domain"/>
    <property type="match status" value="1"/>
</dbReference>
<keyword evidence="3" id="KW-1185">Reference proteome</keyword>